<dbReference type="OMA" id="THGSETW"/>
<proteinExistence type="predicted"/>
<gene>
    <name evidence="1" type="primary">F52C9.6</name>
    <name evidence="1" type="ORF">Tcan_00355</name>
</gene>
<dbReference type="AlphaFoldDB" id="A0A0B2VET8"/>
<dbReference type="EMBL" id="JPKZ01001810">
    <property type="protein sequence ID" value="KHN79882.1"/>
    <property type="molecule type" value="Genomic_DNA"/>
</dbReference>
<protein>
    <submittedName>
        <fullName evidence="1">Uncharacterized transposon-derived protein F52C9.6</fullName>
    </submittedName>
</protein>
<dbReference type="PANTHER" id="PTHR47027">
    <property type="entry name" value="REVERSE TRANSCRIPTASE DOMAIN-CONTAINING PROTEIN"/>
    <property type="match status" value="1"/>
</dbReference>
<evidence type="ECO:0000313" key="1">
    <source>
        <dbReference type="EMBL" id="KHN79882.1"/>
    </source>
</evidence>
<evidence type="ECO:0000313" key="2">
    <source>
        <dbReference type="Proteomes" id="UP000031036"/>
    </source>
</evidence>
<dbReference type="STRING" id="6265.A0A0B2VET8"/>
<name>A0A0B2VET8_TOXCA</name>
<dbReference type="PANTHER" id="PTHR47027:SF20">
    <property type="entry name" value="REVERSE TRANSCRIPTASE-LIKE PROTEIN WITH RNA-DIRECTED DNA POLYMERASE DOMAIN"/>
    <property type="match status" value="1"/>
</dbReference>
<sequence length="157" mass="18027">MLRELENGSKEVGLTVNPQKTKYMRSDPQNGPQIKLQGLIGEVDHFIYLGQEINMRHVMSGEISRGLRAGWKCFADIKEVLTAKLDPDIRAKIFNTTIFKTMTHGSETWSLIKSEKERLAVAERAMERWMLRISLRGHIISDKIRDEIKVADVNEEC</sequence>
<dbReference type="Proteomes" id="UP000031036">
    <property type="component" value="Unassembled WGS sequence"/>
</dbReference>
<organism evidence="1 2">
    <name type="scientific">Toxocara canis</name>
    <name type="common">Canine roundworm</name>
    <dbReference type="NCBI Taxonomy" id="6265"/>
    <lineage>
        <taxon>Eukaryota</taxon>
        <taxon>Metazoa</taxon>
        <taxon>Ecdysozoa</taxon>
        <taxon>Nematoda</taxon>
        <taxon>Chromadorea</taxon>
        <taxon>Rhabditida</taxon>
        <taxon>Spirurina</taxon>
        <taxon>Ascaridomorpha</taxon>
        <taxon>Ascaridoidea</taxon>
        <taxon>Toxocaridae</taxon>
        <taxon>Toxocara</taxon>
    </lineage>
</organism>
<comment type="caution">
    <text evidence="1">The sequence shown here is derived from an EMBL/GenBank/DDBJ whole genome shotgun (WGS) entry which is preliminary data.</text>
</comment>
<accession>A0A0B2VET8</accession>
<reference evidence="1 2" key="1">
    <citation type="submission" date="2014-11" db="EMBL/GenBank/DDBJ databases">
        <title>Genetic blueprint of the zoonotic pathogen Toxocara canis.</title>
        <authorList>
            <person name="Zhu X.-Q."/>
            <person name="Korhonen P.K."/>
            <person name="Cai H."/>
            <person name="Young N.D."/>
            <person name="Nejsum P."/>
            <person name="von Samson-Himmelstjerna G."/>
            <person name="Boag P.R."/>
            <person name="Tan P."/>
            <person name="Li Q."/>
            <person name="Min J."/>
            <person name="Yang Y."/>
            <person name="Wang X."/>
            <person name="Fang X."/>
            <person name="Hall R.S."/>
            <person name="Hofmann A."/>
            <person name="Sternberg P.W."/>
            <person name="Jex A.R."/>
            <person name="Gasser R.B."/>
        </authorList>
    </citation>
    <scope>NUCLEOTIDE SEQUENCE [LARGE SCALE GENOMIC DNA]</scope>
    <source>
        <strain evidence="1">PN_DK_2014</strain>
    </source>
</reference>
<dbReference type="OrthoDB" id="5871831at2759"/>
<keyword evidence="2" id="KW-1185">Reference proteome</keyword>